<dbReference type="PANTHER" id="PTHR42801:SF4">
    <property type="entry name" value="AHPC_TSA FAMILY PROTEIN"/>
    <property type="match status" value="1"/>
</dbReference>
<comment type="subunit">
    <text evidence="1">Monomer.</text>
</comment>
<reference evidence="21" key="1">
    <citation type="submission" date="2020-01" db="EMBL/GenBank/DDBJ databases">
        <title>Development of genomics and gene disruption for Polysphondylium violaceum indicates a role for the polyketide synthase stlB in stalk morphogenesis.</title>
        <authorList>
            <person name="Narita B."/>
            <person name="Kawabe Y."/>
            <person name="Kin K."/>
            <person name="Saito T."/>
            <person name="Gibbs R."/>
            <person name="Kuspa A."/>
            <person name="Muzny D."/>
            <person name="Queller D."/>
            <person name="Richards S."/>
            <person name="Strassman J."/>
            <person name="Sucgang R."/>
            <person name="Worley K."/>
            <person name="Schaap P."/>
        </authorList>
    </citation>
    <scope>NUCLEOTIDE SEQUENCE</scope>
    <source>
        <strain evidence="21">QSvi11</strain>
    </source>
</reference>
<keyword evidence="22" id="KW-1185">Reference proteome</keyword>
<dbReference type="AlphaFoldDB" id="A0A8J4PMB7"/>
<evidence type="ECO:0000256" key="12">
    <source>
        <dbReference type="ARBA" id="ARBA00032824"/>
    </source>
</evidence>
<dbReference type="GO" id="GO:0034599">
    <property type="term" value="P:cellular response to oxidative stress"/>
    <property type="evidence" value="ECO:0007669"/>
    <property type="project" value="TreeGrafter"/>
</dbReference>
<comment type="function">
    <text evidence="17">Thiol-specific peroxidase that catalyzes the reduction of hydrogen peroxide and organic hydroperoxides to water and alcohols, respectively.</text>
</comment>
<dbReference type="GO" id="GO:0005737">
    <property type="term" value="C:cytoplasm"/>
    <property type="evidence" value="ECO:0007669"/>
    <property type="project" value="TreeGrafter"/>
</dbReference>
<name>A0A8J4PMB7_9MYCE</name>
<proteinExistence type="inferred from homology"/>
<keyword evidence="11 17" id="KW-0676">Redox-active center</keyword>
<evidence type="ECO:0000256" key="10">
    <source>
        <dbReference type="ARBA" id="ARBA00023157"/>
    </source>
</evidence>
<dbReference type="InterPro" id="IPR000866">
    <property type="entry name" value="AhpC/TSA"/>
</dbReference>
<evidence type="ECO:0000256" key="16">
    <source>
        <dbReference type="ARBA" id="ARBA00049091"/>
    </source>
</evidence>
<keyword evidence="4 17" id="KW-0575">Peroxidase</keyword>
<evidence type="ECO:0000256" key="2">
    <source>
        <dbReference type="ARBA" id="ARBA00013017"/>
    </source>
</evidence>
<keyword evidence="3" id="KW-0150">Chloroplast</keyword>
<dbReference type="EC" id="1.11.1.24" evidence="2"/>
<comment type="catalytic activity">
    <reaction evidence="16">
        <text>a hydroperoxide + [thioredoxin]-dithiol = an alcohol + [thioredoxin]-disulfide + H2O</text>
        <dbReference type="Rhea" id="RHEA:62620"/>
        <dbReference type="Rhea" id="RHEA-COMP:10698"/>
        <dbReference type="Rhea" id="RHEA-COMP:10700"/>
        <dbReference type="ChEBI" id="CHEBI:15377"/>
        <dbReference type="ChEBI" id="CHEBI:29950"/>
        <dbReference type="ChEBI" id="CHEBI:30879"/>
        <dbReference type="ChEBI" id="CHEBI:35924"/>
        <dbReference type="ChEBI" id="CHEBI:50058"/>
        <dbReference type="EC" id="1.11.1.24"/>
    </reaction>
</comment>
<dbReference type="InterPro" id="IPR036249">
    <property type="entry name" value="Thioredoxin-like_sf"/>
</dbReference>
<evidence type="ECO:0000256" key="6">
    <source>
        <dbReference type="ARBA" id="ARBA00022862"/>
    </source>
</evidence>
<dbReference type="Gene3D" id="3.40.30.10">
    <property type="entry name" value="Glutaredoxin"/>
    <property type="match status" value="1"/>
</dbReference>
<feature type="region of interest" description="Disordered" evidence="19">
    <location>
        <begin position="153"/>
        <end position="179"/>
    </location>
</feature>
<comment type="similarity">
    <text evidence="13">Belongs to the peroxiredoxin family. BCP/PrxQ subfamily.</text>
</comment>
<evidence type="ECO:0000313" key="21">
    <source>
        <dbReference type="EMBL" id="KAF2068886.1"/>
    </source>
</evidence>
<dbReference type="InterPro" id="IPR050924">
    <property type="entry name" value="Peroxiredoxin_BCP/PrxQ"/>
</dbReference>
<evidence type="ECO:0000256" key="1">
    <source>
        <dbReference type="ARBA" id="ARBA00011245"/>
    </source>
</evidence>
<dbReference type="PANTHER" id="PTHR42801">
    <property type="entry name" value="THIOREDOXIN-DEPENDENT PEROXIDE REDUCTASE"/>
    <property type="match status" value="1"/>
</dbReference>
<evidence type="ECO:0000256" key="15">
    <source>
        <dbReference type="ARBA" id="ARBA00046272"/>
    </source>
</evidence>
<keyword evidence="6 17" id="KW-0049">Antioxidant</keyword>
<evidence type="ECO:0000259" key="20">
    <source>
        <dbReference type="PROSITE" id="PS51352"/>
    </source>
</evidence>
<evidence type="ECO:0000256" key="19">
    <source>
        <dbReference type="SAM" id="MobiDB-lite"/>
    </source>
</evidence>
<evidence type="ECO:0000256" key="11">
    <source>
        <dbReference type="ARBA" id="ARBA00023284"/>
    </source>
</evidence>
<dbReference type="Pfam" id="PF00578">
    <property type="entry name" value="AhpC-TSA"/>
    <property type="match status" value="1"/>
</dbReference>
<dbReference type="CDD" id="cd03017">
    <property type="entry name" value="PRX_BCP"/>
    <property type="match status" value="1"/>
</dbReference>
<keyword evidence="8 17" id="KW-0560">Oxidoreductase</keyword>
<comment type="caution">
    <text evidence="21">The sequence shown here is derived from an EMBL/GenBank/DDBJ whole genome shotgun (WGS) entry which is preliminary data.</text>
</comment>
<evidence type="ECO:0000256" key="18">
    <source>
        <dbReference type="PIRSR" id="PIRSR000239-1"/>
    </source>
</evidence>
<accession>A0A8J4PMB7</accession>
<evidence type="ECO:0000313" key="22">
    <source>
        <dbReference type="Proteomes" id="UP000695562"/>
    </source>
</evidence>
<dbReference type="PIRSF" id="PIRSF000239">
    <property type="entry name" value="AHPC"/>
    <property type="match status" value="1"/>
</dbReference>
<dbReference type="PROSITE" id="PS51352">
    <property type="entry name" value="THIOREDOXIN_2"/>
    <property type="match status" value="1"/>
</dbReference>
<dbReference type="InterPro" id="IPR024706">
    <property type="entry name" value="Peroxiredoxin_AhpC-typ"/>
</dbReference>
<dbReference type="GO" id="GO:0008379">
    <property type="term" value="F:thioredoxin peroxidase activity"/>
    <property type="evidence" value="ECO:0007669"/>
    <property type="project" value="TreeGrafter"/>
</dbReference>
<keyword evidence="10" id="KW-1015">Disulfide bond</keyword>
<dbReference type="EMBL" id="AJWJ01000808">
    <property type="protein sequence ID" value="KAF2068886.1"/>
    <property type="molecule type" value="Genomic_DNA"/>
</dbReference>
<keyword evidence="7" id="KW-0809">Transit peptide</keyword>
<dbReference type="OrthoDB" id="15334at2759"/>
<comment type="subcellular location">
    <subcellularLocation>
        <location evidence="15">Plastid</location>
        <location evidence="15">Chloroplast thylakoid</location>
    </subcellularLocation>
</comment>
<evidence type="ECO:0000256" key="14">
    <source>
        <dbReference type="ARBA" id="ARBA00042163"/>
    </source>
</evidence>
<organism evidence="21 22">
    <name type="scientific">Polysphondylium violaceum</name>
    <dbReference type="NCBI Taxonomy" id="133409"/>
    <lineage>
        <taxon>Eukaryota</taxon>
        <taxon>Amoebozoa</taxon>
        <taxon>Evosea</taxon>
        <taxon>Eumycetozoa</taxon>
        <taxon>Dictyostelia</taxon>
        <taxon>Dictyosteliales</taxon>
        <taxon>Dictyosteliaceae</taxon>
        <taxon>Polysphondylium</taxon>
    </lineage>
</organism>
<feature type="active site" description="Cysteine sulfenic acid (-SOH) intermediate; for peroxidase activity" evidence="18">
    <location>
        <position position="49"/>
    </location>
</feature>
<evidence type="ECO:0000256" key="13">
    <source>
        <dbReference type="ARBA" id="ARBA00038489"/>
    </source>
</evidence>
<keyword evidence="5" id="KW-0934">Plastid</keyword>
<evidence type="ECO:0000256" key="9">
    <source>
        <dbReference type="ARBA" id="ARBA00023078"/>
    </source>
</evidence>
<dbReference type="GO" id="GO:0045454">
    <property type="term" value="P:cell redox homeostasis"/>
    <property type="evidence" value="ECO:0007669"/>
    <property type="project" value="TreeGrafter"/>
</dbReference>
<sequence length="179" mass="19552">MTKLTGLSVGDQAPEFSAIDRDGNPVTLADYKDKILVLYFYGGNIGIICQKEACTFRDHYQEFIDSGAEVVGVSPDGLESHQRFTAKNNIPFKLISDKSGALAKAFKVPKDLFIIPGRHTFIIDQNQKIAMSFNNQLNASAHIEESLKVIEKLKSGGSSPTQQKEHPQAPPMIATSASV</sequence>
<evidence type="ECO:0000256" key="7">
    <source>
        <dbReference type="ARBA" id="ARBA00022946"/>
    </source>
</evidence>
<evidence type="ECO:0000256" key="17">
    <source>
        <dbReference type="PIRNR" id="PIRNR000239"/>
    </source>
</evidence>
<evidence type="ECO:0000256" key="3">
    <source>
        <dbReference type="ARBA" id="ARBA00022528"/>
    </source>
</evidence>
<evidence type="ECO:0000256" key="4">
    <source>
        <dbReference type="ARBA" id="ARBA00022559"/>
    </source>
</evidence>
<dbReference type="FunFam" id="3.40.30.10:FF:000122">
    <property type="entry name" value="Peroxiredoxin Q chloroplastic"/>
    <property type="match status" value="1"/>
</dbReference>
<gene>
    <name evidence="21" type="ORF">CYY_009790</name>
</gene>
<dbReference type="Proteomes" id="UP000695562">
    <property type="component" value="Unassembled WGS sequence"/>
</dbReference>
<keyword evidence="9" id="KW-0793">Thylakoid</keyword>
<feature type="domain" description="Thioredoxin" evidence="20">
    <location>
        <begin position="7"/>
        <end position="155"/>
    </location>
</feature>
<evidence type="ECO:0000256" key="8">
    <source>
        <dbReference type="ARBA" id="ARBA00023002"/>
    </source>
</evidence>
<dbReference type="SUPFAM" id="SSF52833">
    <property type="entry name" value="Thioredoxin-like"/>
    <property type="match status" value="1"/>
</dbReference>
<evidence type="ECO:0000256" key="5">
    <source>
        <dbReference type="ARBA" id="ARBA00022640"/>
    </source>
</evidence>
<protein>
    <recommendedName>
        <fullName evidence="2">thioredoxin-dependent peroxiredoxin</fullName>
        <ecNumber evidence="2">1.11.1.24</ecNumber>
    </recommendedName>
    <alternativeName>
        <fullName evidence="12">Thioredoxin peroxidase</fullName>
    </alternativeName>
    <alternativeName>
        <fullName evidence="14">Thioredoxin-dependent peroxiredoxin Q</fullName>
    </alternativeName>
</protein>
<dbReference type="InterPro" id="IPR013766">
    <property type="entry name" value="Thioredoxin_domain"/>
</dbReference>